<name>A0A645EKE7_9ZZZZ</name>
<organism evidence="1">
    <name type="scientific">bioreactor metagenome</name>
    <dbReference type="NCBI Taxonomy" id="1076179"/>
    <lineage>
        <taxon>unclassified sequences</taxon>
        <taxon>metagenomes</taxon>
        <taxon>ecological metagenomes</taxon>
    </lineage>
</organism>
<protein>
    <submittedName>
        <fullName evidence="1">Uncharacterized protein</fullName>
    </submittedName>
</protein>
<comment type="caution">
    <text evidence="1">The sequence shown here is derived from an EMBL/GenBank/DDBJ whole genome shotgun (WGS) entry which is preliminary data.</text>
</comment>
<accession>A0A645EKE7</accession>
<gene>
    <name evidence="1" type="ORF">SDC9_149461</name>
</gene>
<reference evidence="1" key="1">
    <citation type="submission" date="2019-08" db="EMBL/GenBank/DDBJ databases">
        <authorList>
            <person name="Kucharzyk K."/>
            <person name="Murdoch R.W."/>
            <person name="Higgins S."/>
            <person name="Loffler F."/>
        </authorList>
    </citation>
    <scope>NUCLEOTIDE SEQUENCE</scope>
</reference>
<proteinExistence type="predicted"/>
<dbReference type="AlphaFoldDB" id="A0A645EKE7"/>
<sequence length="43" mass="4542">MQTIFLEAQTGKPIDDGHVDTAHIGGVNAIFGVVMGIKEVQFG</sequence>
<dbReference type="EMBL" id="VSSQ01048198">
    <property type="protein sequence ID" value="MPN02247.1"/>
    <property type="molecule type" value="Genomic_DNA"/>
</dbReference>
<evidence type="ECO:0000313" key="1">
    <source>
        <dbReference type="EMBL" id="MPN02247.1"/>
    </source>
</evidence>